<dbReference type="HOGENOM" id="CLU_980217_0_0_1"/>
<evidence type="ECO:0000313" key="1">
    <source>
        <dbReference type="EMBL" id="EPE25324.1"/>
    </source>
</evidence>
<reference evidence="1 2" key="1">
    <citation type="journal article" date="2013" name="BMC Genomics">
        <title>Genomics-driven discovery of the pneumocandin biosynthetic gene cluster in the fungus Glarea lozoyensis.</title>
        <authorList>
            <person name="Chen L."/>
            <person name="Yue Q."/>
            <person name="Zhang X."/>
            <person name="Xiang M."/>
            <person name="Wang C."/>
            <person name="Li S."/>
            <person name="Che Y."/>
            <person name="Ortiz-Lopez F.J."/>
            <person name="Bills G.F."/>
            <person name="Liu X."/>
            <person name="An Z."/>
        </authorList>
    </citation>
    <scope>NUCLEOTIDE SEQUENCE [LARGE SCALE GENOMIC DNA]</scope>
    <source>
        <strain evidence="2">ATCC 20868 / MF5171</strain>
    </source>
</reference>
<organism evidence="1 2">
    <name type="scientific">Glarea lozoyensis (strain ATCC 20868 / MF5171)</name>
    <dbReference type="NCBI Taxonomy" id="1116229"/>
    <lineage>
        <taxon>Eukaryota</taxon>
        <taxon>Fungi</taxon>
        <taxon>Dikarya</taxon>
        <taxon>Ascomycota</taxon>
        <taxon>Pezizomycotina</taxon>
        <taxon>Leotiomycetes</taxon>
        <taxon>Helotiales</taxon>
        <taxon>Helotiaceae</taxon>
        <taxon>Glarea</taxon>
    </lineage>
</organism>
<dbReference type="RefSeq" id="XP_008086643.1">
    <property type="nucleotide sequence ID" value="XM_008088452.1"/>
</dbReference>
<dbReference type="OrthoDB" id="4161727at2759"/>
<proteinExistence type="predicted"/>
<protein>
    <recommendedName>
        <fullName evidence="3">C2H2-type domain-containing protein</fullName>
    </recommendedName>
</protein>
<dbReference type="Proteomes" id="UP000016922">
    <property type="component" value="Unassembled WGS sequence"/>
</dbReference>
<evidence type="ECO:0000313" key="2">
    <source>
        <dbReference type="Proteomes" id="UP000016922"/>
    </source>
</evidence>
<dbReference type="PANTHER" id="PTHR38166">
    <property type="entry name" value="C2H2-TYPE DOMAIN-CONTAINING PROTEIN-RELATED"/>
    <property type="match status" value="1"/>
</dbReference>
<sequence length="284" mass="31980">MLHPKRSRSKFEGGCIVELGVDDYPPPKYKSRLGCPFAKFNRKRYERVNTPCTSRWGFSSITTLNEHIKRYHSSKDACIRCKEGIEEQDTTGDIVKCDHSEEPEKMTVDQERKHKDWAIGRSMSATDAEKWTWIFEALFPNATGKPLPWYDYLRPSHRDDMSVNQTENPKVSSTDNMSSLAGLDLLLFDTTSPTDTRIAKRLRADDSQSISRRITDFSISTGPATSDSGISLSFDPDKLHGDRITPPPSDCVDPALLGSSTLFSLREQLEWQIGSGVASNPTRN</sequence>
<accession>S3CJE0</accession>
<dbReference type="AlphaFoldDB" id="S3CJE0"/>
<evidence type="ECO:0008006" key="3">
    <source>
        <dbReference type="Google" id="ProtNLM"/>
    </source>
</evidence>
<dbReference type="GeneID" id="19460294"/>
<keyword evidence="2" id="KW-1185">Reference proteome</keyword>
<gene>
    <name evidence="1" type="ORF">GLAREA_01236</name>
</gene>
<dbReference type="KEGG" id="glz:GLAREA_01236"/>
<dbReference type="PANTHER" id="PTHR38166:SF1">
    <property type="entry name" value="C2H2-TYPE DOMAIN-CONTAINING PROTEIN"/>
    <property type="match status" value="1"/>
</dbReference>
<dbReference type="EMBL" id="KE145371">
    <property type="protein sequence ID" value="EPE25324.1"/>
    <property type="molecule type" value="Genomic_DNA"/>
</dbReference>
<name>S3CJE0_GLAL2</name>